<keyword evidence="3 4" id="KW-0436">Ligase</keyword>
<dbReference type="Gene3D" id="3.40.50.10300">
    <property type="entry name" value="CoaB-like"/>
    <property type="match status" value="1"/>
</dbReference>
<evidence type="ECO:0000256" key="4">
    <source>
        <dbReference type="RuleBase" id="RU364078"/>
    </source>
</evidence>
<proteinExistence type="inferred from homology"/>
<evidence type="ECO:0000256" key="2">
    <source>
        <dbReference type="ARBA" id="ARBA00023239"/>
    </source>
</evidence>
<keyword evidence="1 3" id="KW-0210">Decarboxylase</keyword>
<keyword evidence="8" id="KW-1185">Reference proteome</keyword>
<dbReference type="InterPro" id="IPR036551">
    <property type="entry name" value="Flavin_trans-like"/>
</dbReference>
<comment type="catalytic activity">
    <reaction evidence="3 4">
        <text>N-[(R)-4-phosphopantothenoyl]-L-cysteine + H(+) = (R)-4'-phosphopantetheine + CO2</text>
        <dbReference type="Rhea" id="RHEA:16793"/>
        <dbReference type="ChEBI" id="CHEBI:15378"/>
        <dbReference type="ChEBI" id="CHEBI:16526"/>
        <dbReference type="ChEBI" id="CHEBI:59458"/>
        <dbReference type="ChEBI" id="CHEBI:61723"/>
        <dbReference type="EC" id="4.1.1.36"/>
    </reaction>
</comment>
<dbReference type="PANTHER" id="PTHR14359">
    <property type="entry name" value="HOMO-OLIGOMERIC FLAVIN CONTAINING CYS DECARBOXYLASE FAMILY"/>
    <property type="match status" value="1"/>
</dbReference>
<dbReference type="EC" id="4.1.1.36" evidence="3"/>
<comment type="cofactor">
    <cofactor evidence="3">
        <name>Mg(2+)</name>
        <dbReference type="ChEBI" id="CHEBI:18420"/>
    </cofactor>
</comment>
<keyword evidence="2 3" id="KW-0456">Lyase</keyword>
<comment type="similarity">
    <text evidence="3 4">In the C-terminal section; belongs to the PPC synthetase family.</text>
</comment>
<evidence type="ECO:0000313" key="8">
    <source>
        <dbReference type="Proteomes" id="UP001325140"/>
    </source>
</evidence>
<feature type="region of interest" description="Phosphopantothenate--cysteine ligase" evidence="3">
    <location>
        <begin position="186"/>
        <end position="394"/>
    </location>
</feature>
<name>A0ABZ0UPY5_9RICK</name>
<dbReference type="SUPFAM" id="SSF52507">
    <property type="entry name" value="Homo-oligomeric flavin-containing Cys decarboxylases, HFCD"/>
    <property type="match status" value="1"/>
</dbReference>
<comment type="caution">
    <text evidence="3">Lacks conserved residue(s) required for the propagation of feature annotation.</text>
</comment>
<dbReference type="SUPFAM" id="SSF102645">
    <property type="entry name" value="CoaB-like"/>
    <property type="match status" value="1"/>
</dbReference>
<comment type="function">
    <text evidence="3">Catalyzes two sequential steps in the biosynthesis of coenzyme A. In the first step cysteine is conjugated to 4'-phosphopantothenate to form 4-phosphopantothenoylcysteine. In the second step the latter compound is decarboxylated to form 4'-phosphopantotheine.</text>
</comment>
<dbReference type="RefSeq" id="WP_323722383.1">
    <property type="nucleotide sequence ID" value="NZ_CP110343.1"/>
</dbReference>
<feature type="domain" description="Flavoprotein" evidence="5">
    <location>
        <begin position="4"/>
        <end position="174"/>
    </location>
</feature>
<evidence type="ECO:0000256" key="1">
    <source>
        <dbReference type="ARBA" id="ARBA00022793"/>
    </source>
</evidence>
<keyword evidence="3 4" id="KW-0285">Flavoprotein</keyword>
<dbReference type="Pfam" id="PF04127">
    <property type="entry name" value="DFP"/>
    <property type="match status" value="1"/>
</dbReference>
<evidence type="ECO:0000259" key="5">
    <source>
        <dbReference type="Pfam" id="PF02441"/>
    </source>
</evidence>
<comment type="cofactor">
    <cofactor evidence="3">
        <name>FMN</name>
        <dbReference type="ChEBI" id="CHEBI:58210"/>
    </cofactor>
    <text evidence="3">Binds 1 FMN per subunit.</text>
</comment>
<feature type="active site" description="Proton donor" evidence="3">
    <location>
        <position position="154"/>
    </location>
</feature>
<feature type="domain" description="DNA/pantothenate metabolism flavoprotein C-terminal" evidence="6">
    <location>
        <begin position="182"/>
        <end position="389"/>
    </location>
</feature>
<keyword evidence="3" id="KW-0511">Multifunctional enzyme</keyword>
<comment type="function">
    <text evidence="4">Catalyzes two steps in the biosynthesis of coenzyme A. In the first step cysteine is conjugated to 4'-phosphopantothenate to form 4-phosphopantothenoylcysteine, in the latter compound is decarboxylated to form 4'-phosphopantotheine.</text>
</comment>
<dbReference type="EMBL" id="CP110343">
    <property type="protein sequence ID" value="WPX97732.1"/>
    <property type="molecule type" value="Genomic_DNA"/>
</dbReference>
<organism evidence="7 8">
    <name type="scientific">Candidatus Fokinia crypta</name>
    <dbReference type="NCBI Taxonomy" id="1920990"/>
    <lineage>
        <taxon>Bacteria</taxon>
        <taxon>Pseudomonadati</taxon>
        <taxon>Pseudomonadota</taxon>
        <taxon>Alphaproteobacteria</taxon>
        <taxon>Rickettsiales</taxon>
        <taxon>Candidatus Midichloriaceae</taxon>
        <taxon>Candidatus Fokinia</taxon>
    </lineage>
</organism>
<dbReference type="InterPro" id="IPR005252">
    <property type="entry name" value="CoaBC"/>
</dbReference>
<comment type="pathway">
    <text evidence="3 4">Cofactor biosynthesis; coenzyme A biosynthesis; CoA from (R)-pantothenate: step 2/5.</text>
</comment>
<comment type="catalytic activity">
    <reaction evidence="3 4">
        <text>(R)-4'-phosphopantothenate + L-cysteine + CTP = N-[(R)-4-phosphopantothenoyl]-L-cysteine + CMP + diphosphate + H(+)</text>
        <dbReference type="Rhea" id="RHEA:19397"/>
        <dbReference type="ChEBI" id="CHEBI:10986"/>
        <dbReference type="ChEBI" id="CHEBI:15378"/>
        <dbReference type="ChEBI" id="CHEBI:33019"/>
        <dbReference type="ChEBI" id="CHEBI:35235"/>
        <dbReference type="ChEBI" id="CHEBI:37563"/>
        <dbReference type="ChEBI" id="CHEBI:59458"/>
        <dbReference type="ChEBI" id="CHEBI:60377"/>
        <dbReference type="EC" id="6.3.2.5"/>
    </reaction>
</comment>
<dbReference type="NCBIfam" id="TIGR00521">
    <property type="entry name" value="coaBC_dfp"/>
    <property type="match status" value="1"/>
</dbReference>
<accession>A0ABZ0UPY5</accession>
<gene>
    <name evidence="3" type="primary">coaBC</name>
    <name evidence="7" type="ORF">Fokcrypt_00247</name>
</gene>
<reference evidence="7" key="1">
    <citation type="submission" date="2022-10" db="EMBL/GenBank/DDBJ databases">
        <title>Host association and intracellularity evolved multiple times independently in the Rickettsiales.</title>
        <authorList>
            <person name="Castelli M."/>
            <person name="Nardi T."/>
            <person name="Gammuto L."/>
            <person name="Bellinzona G."/>
            <person name="Sabaneyeva E."/>
            <person name="Potekhin A."/>
            <person name="Serra V."/>
            <person name="Petroni G."/>
            <person name="Sassera D."/>
        </authorList>
    </citation>
    <scope>NUCLEOTIDE SEQUENCE [LARGE SCALE GENOMIC DNA]</scope>
    <source>
        <strain evidence="7">US_Bl 11III1</strain>
    </source>
</reference>
<keyword evidence="3" id="KW-0460">Magnesium</keyword>
<evidence type="ECO:0000259" key="6">
    <source>
        <dbReference type="Pfam" id="PF04127"/>
    </source>
</evidence>
<dbReference type="Gene3D" id="3.40.50.1950">
    <property type="entry name" value="Flavin prenyltransferase-like"/>
    <property type="match status" value="1"/>
</dbReference>
<dbReference type="InterPro" id="IPR007085">
    <property type="entry name" value="DNA/pantothenate-metab_flavo_C"/>
</dbReference>
<feature type="binding site" evidence="3">
    <location>
        <position position="284"/>
    </location>
    <ligand>
        <name>CTP</name>
        <dbReference type="ChEBI" id="CHEBI:37563"/>
    </ligand>
</feature>
<comment type="similarity">
    <text evidence="3 4">In the N-terminal section; belongs to the HFCD (homo-oligomeric flavin containing Cys decarboxylase) superfamily.</text>
</comment>
<comment type="pathway">
    <text evidence="3 4">Cofactor biosynthesis; coenzyme A biosynthesis; CoA from (R)-pantothenate: step 3/5.</text>
</comment>
<dbReference type="EC" id="6.3.2.5" evidence="3"/>
<feature type="binding site" evidence="3">
    <location>
        <position position="274"/>
    </location>
    <ligand>
        <name>CTP</name>
        <dbReference type="ChEBI" id="CHEBI:37563"/>
    </ligand>
</feature>
<feature type="region of interest" description="Phosphopantothenoylcysteine decarboxylase" evidence="3">
    <location>
        <begin position="1"/>
        <end position="185"/>
    </location>
</feature>
<dbReference type="InterPro" id="IPR035929">
    <property type="entry name" value="CoaB-like_sf"/>
</dbReference>
<dbReference type="Pfam" id="PF02441">
    <property type="entry name" value="Flavoprotein"/>
    <property type="match status" value="1"/>
</dbReference>
<feature type="binding site" evidence="3">
    <location>
        <position position="318"/>
    </location>
    <ligand>
        <name>CTP</name>
        <dbReference type="ChEBI" id="CHEBI:37563"/>
    </ligand>
</feature>
<evidence type="ECO:0000256" key="3">
    <source>
        <dbReference type="HAMAP-Rule" id="MF_02225"/>
    </source>
</evidence>
<feature type="binding site" evidence="3">
    <location>
        <position position="336"/>
    </location>
    <ligand>
        <name>CTP</name>
        <dbReference type="ChEBI" id="CHEBI:37563"/>
    </ligand>
</feature>
<evidence type="ECO:0000313" key="7">
    <source>
        <dbReference type="EMBL" id="WPX97732.1"/>
    </source>
</evidence>
<protein>
    <recommendedName>
        <fullName evidence="3">Coenzyme A biosynthesis bifunctional protein CoaBC</fullName>
    </recommendedName>
    <alternativeName>
        <fullName evidence="3">DNA/pantothenate metabolism flavoprotein</fullName>
    </alternativeName>
    <alternativeName>
        <fullName evidence="3">Phosphopantothenoylcysteine synthetase/decarboxylase</fullName>
        <shortName evidence="3">PPCS-PPCDC</shortName>
    </alternativeName>
    <domain>
        <recommendedName>
            <fullName evidence="3">Phosphopantothenoylcysteine decarboxylase</fullName>
            <shortName evidence="3">PPC decarboxylase</shortName>
            <shortName evidence="3">PPC-DC</shortName>
            <ecNumber evidence="3">4.1.1.36</ecNumber>
        </recommendedName>
        <alternativeName>
            <fullName evidence="3">CoaC</fullName>
        </alternativeName>
    </domain>
    <domain>
        <recommendedName>
            <fullName evidence="3">Phosphopantothenate--cysteine ligase</fullName>
            <ecNumber evidence="3">6.3.2.5</ecNumber>
        </recommendedName>
        <alternativeName>
            <fullName evidence="3">CoaB</fullName>
        </alternativeName>
        <alternativeName>
            <fullName evidence="3">Phosphopantothenoylcysteine synthetase</fullName>
            <shortName evidence="3">PPC synthetase</shortName>
            <shortName evidence="3">PPC-S</shortName>
        </alternativeName>
    </domain>
</protein>
<feature type="binding site" evidence="3">
    <location>
        <position position="332"/>
    </location>
    <ligand>
        <name>CTP</name>
        <dbReference type="ChEBI" id="CHEBI:37563"/>
    </ligand>
</feature>
<dbReference type="PANTHER" id="PTHR14359:SF6">
    <property type="entry name" value="PHOSPHOPANTOTHENOYLCYSTEINE DECARBOXYLASE"/>
    <property type="match status" value="1"/>
</dbReference>
<dbReference type="HAMAP" id="MF_02225">
    <property type="entry name" value="CoaBC"/>
    <property type="match status" value="1"/>
</dbReference>
<keyword evidence="3" id="KW-0479">Metal-binding</keyword>
<keyword evidence="3 4" id="KW-0288">FMN</keyword>
<dbReference type="InterPro" id="IPR003382">
    <property type="entry name" value="Flavoprotein"/>
</dbReference>
<sequence length="394" mass="43109">MSIKVILGVTGSIAAYKVIDLAKALHRNSCDVRIVLSKTASSFISVLTLESLFPKKVYEYDDTIENGEMLHISLAKTCDVVLIAPASANAISKLANGIGDCLLSTLCLATRQSIVCVPAMNEGMWENVFVQRNVEILRKNGVHILGPVNGEQACGDVGIGHIADTSDIVDYILQLKTPKYLLGKKIVVTAGSTKEKIDPIRFLSNYSSGKMGYAIAGVARNMGANVTLISGSTALSVPLGINFIPVESAFDMLNAVDREVDKADVYVGVAAIADYRPESYSHEKMKKRKEVIELRLKENVDIIKYVKEKYPKTFCVGFAAETNDLEKHGLEKIKNKCLDMVAVNDVSNNQVFNSDYNEVLLLAKNGKSLHIPKNTKAIIATELLRYVSESLFEK</sequence>
<dbReference type="Proteomes" id="UP001325140">
    <property type="component" value="Chromosome"/>
</dbReference>